<keyword evidence="1" id="KW-0472">Membrane</keyword>
<dbReference type="Pfam" id="PF17030">
    <property type="entry name" value="Beta_lactamase3"/>
    <property type="match status" value="1"/>
</dbReference>
<keyword evidence="3" id="KW-1185">Reference proteome</keyword>
<name>I3EIZ1_NEMP3</name>
<dbReference type="OrthoDB" id="2194974at2759"/>
<dbReference type="OMA" id="MKERLKY"/>
<dbReference type="SUPFAM" id="SSF56281">
    <property type="entry name" value="Metallo-hydrolase/oxidoreductase"/>
    <property type="match status" value="1"/>
</dbReference>
<dbReference type="EMBL" id="GL870877">
    <property type="protein sequence ID" value="EIJ89188.1"/>
    <property type="molecule type" value="Genomic_DNA"/>
</dbReference>
<organism evidence="2 3">
    <name type="scientific">Nematocida parisii (strain ERTm3)</name>
    <name type="common">Nematode killer fungus</name>
    <dbReference type="NCBI Taxonomy" id="935791"/>
    <lineage>
        <taxon>Eukaryota</taxon>
        <taxon>Fungi</taxon>
        <taxon>Fungi incertae sedis</taxon>
        <taxon>Microsporidia</taxon>
        <taxon>Nematocida</taxon>
    </lineage>
</organism>
<evidence type="ECO:0000313" key="3">
    <source>
        <dbReference type="Proteomes" id="UP000002872"/>
    </source>
</evidence>
<feature type="transmembrane region" description="Helical" evidence="1">
    <location>
        <begin position="142"/>
        <end position="164"/>
    </location>
</feature>
<evidence type="ECO:0000256" key="1">
    <source>
        <dbReference type="SAM" id="Phobius"/>
    </source>
</evidence>
<keyword evidence="1" id="KW-0812">Transmembrane</keyword>
<gene>
    <name evidence="2" type="ORF">NEQG_01007</name>
</gene>
<proteinExistence type="predicted"/>
<dbReference type="Gene3D" id="3.60.15.10">
    <property type="entry name" value="Ribonuclease Z/Hydroxyacylglutathione hydrolase-like"/>
    <property type="match status" value="1"/>
</dbReference>
<keyword evidence="1" id="KW-1133">Transmembrane helix</keyword>
<dbReference type="STRING" id="935791.I3EIZ1"/>
<dbReference type="InterPro" id="IPR031494">
    <property type="entry name" value="Beta_lactamase3"/>
</dbReference>
<dbReference type="VEuPathDB" id="MicrosporidiaDB:NEQG_01007"/>
<accession>I3EIZ1</accession>
<dbReference type="InParanoid" id="I3EIZ1"/>
<protein>
    <submittedName>
        <fullName evidence="2">Uncharacterized protein</fullName>
    </submittedName>
</protein>
<dbReference type="HOGENOM" id="CLU_566308_0_0_1"/>
<reference evidence="2" key="1">
    <citation type="submission" date="2011-01" db="EMBL/GenBank/DDBJ databases">
        <title>The Genome Sequence of Nematocida parisii strain ERTm3.</title>
        <authorList>
            <consortium name="The Broad Institute Genome Sequencing Platform"/>
            <consortium name="The Broad Institute Genome Sequencing Center for Infectious Disease"/>
            <person name="Cuomo C."/>
            <person name="Troemel E."/>
            <person name="Young S.K."/>
            <person name="Zeng Q."/>
            <person name="Gargeya S."/>
            <person name="Fitzgerald M."/>
            <person name="Haas B."/>
            <person name="Abouelleil A."/>
            <person name="Alvarado L."/>
            <person name="Arachchi H.M."/>
            <person name="Berlin A."/>
            <person name="Chapman S.B."/>
            <person name="Gearin G."/>
            <person name="Goldberg J."/>
            <person name="Griggs A."/>
            <person name="Gujja S."/>
            <person name="Hansen M."/>
            <person name="Heiman D."/>
            <person name="Howarth C."/>
            <person name="Larimer J."/>
            <person name="Lui A."/>
            <person name="MacDonald P.J.P."/>
            <person name="McCowen C."/>
            <person name="Montmayeur A."/>
            <person name="Murphy C."/>
            <person name="Neiman D."/>
            <person name="Pearson M."/>
            <person name="Priest M."/>
            <person name="Roberts A."/>
            <person name="Saif S."/>
            <person name="Shea T."/>
            <person name="Sisk P."/>
            <person name="Stolte C."/>
            <person name="Sykes S."/>
            <person name="Wortman J."/>
            <person name="Nusbaum C."/>
            <person name="Birren B."/>
        </authorList>
    </citation>
    <scope>NUCLEOTIDE SEQUENCE</scope>
    <source>
        <strain evidence="2">ERTm3</strain>
    </source>
</reference>
<dbReference type="AlphaFoldDB" id="I3EIZ1"/>
<sequence length="482" mass="54727">MKVKRLSIAHNGTTQDGYLMESHETSLLFDPPSKVLDSDVELCGISDRGYIEIEVIKEYPPDITGIFITNSNSLSVFFVESDVTIYLTDYIYLQMKERLKYYVSLGPITRKKHQPQPHTKIVSISEYKEISRRVKIIRHNQVINFTYLSITAQAAGLSLGWIMYAVAQDKEKICAYAYGIPGGSSLAHEMKPSKTPVSLIVNQFLDNKPKNIQDLSKEILALSLKKESFVVTMDILNHSVEMSLHILSLVKARNVYVAHPGFKKIMQLYEMKKDAFADRFMEESSITSTLFSTPRLNAASAHKISRALKEESIIILCEPSLYQLFFKNLPVIHLSDYCIKFIGNMEDALKLPWVEKLYVNPIARNHNLEKKYDLPVEDTSKDGICVSEDKLYSIKIHNTHNIHVVSRSKDSLTLHFSGDFNENISGLSLDCKESKLQKILSHTIANRSVVNDTLVCDIDDKVFKIKEEGGVVQVRKEKPTSK</sequence>
<dbReference type="InterPro" id="IPR036866">
    <property type="entry name" value="RibonucZ/Hydroxyglut_hydro"/>
</dbReference>
<dbReference type="Proteomes" id="UP000002872">
    <property type="component" value="Unassembled WGS sequence"/>
</dbReference>
<evidence type="ECO:0000313" key="2">
    <source>
        <dbReference type="EMBL" id="EIJ89188.1"/>
    </source>
</evidence>